<dbReference type="Proteomes" id="UP000035034">
    <property type="component" value="Unassembled WGS sequence"/>
</dbReference>
<gene>
    <name evidence="4" type="ORF">GOEFS_020_00110</name>
</gene>
<accession>H0QWE6</accession>
<organism evidence="4 5">
    <name type="scientific">Gordonia effusa NBRC 100432</name>
    <dbReference type="NCBI Taxonomy" id="1077974"/>
    <lineage>
        <taxon>Bacteria</taxon>
        <taxon>Bacillati</taxon>
        <taxon>Actinomycetota</taxon>
        <taxon>Actinomycetes</taxon>
        <taxon>Mycobacteriales</taxon>
        <taxon>Gordoniaceae</taxon>
        <taxon>Gordonia</taxon>
    </lineage>
</organism>
<sequence length="215" mass="23254">MVEYVPVGGARSEQTAETRQRLVRAAEALFAKHGIAAVSNRQISEAAGQGNNFAVGYHFGSKTDLVRAVLAQHQEAIDAIRSVMVGRLGRIAEFRQWLNCLVRPQFEYIDGRGKDSYFGRFCAHASIEPTTLQLFYDSAAASPSTLKILEGMYRALPPLPAAAIEIRNTMTRHAIVHSLADFETAATAGSGGPSWSEFSDGVTDALVGLWLAPST</sequence>
<dbReference type="Pfam" id="PF00440">
    <property type="entry name" value="TetR_N"/>
    <property type="match status" value="1"/>
</dbReference>
<dbReference type="STRING" id="1077974.GOEFS_020_00110"/>
<dbReference type="Gene3D" id="1.10.357.10">
    <property type="entry name" value="Tetracycline Repressor, domain 2"/>
    <property type="match status" value="1"/>
</dbReference>
<reference evidence="4 5" key="1">
    <citation type="submission" date="2011-12" db="EMBL/GenBank/DDBJ databases">
        <title>Whole genome shotgun sequence of Gordonia effusa NBRC 100432.</title>
        <authorList>
            <person name="Yoshida I."/>
            <person name="Takarada H."/>
            <person name="Hosoyama A."/>
            <person name="Tsuchikane K."/>
            <person name="Katsumata H."/>
            <person name="Yamazaki S."/>
            <person name="Fujita N."/>
        </authorList>
    </citation>
    <scope>NUCLEOTIDE SEQUENCE [LARGE SCALE GENOMIC DNA]</scope>
    <source>
        <strain evidence="4 5">NBRC 100432</strain>
    </source>
</reference>
<dbReference type="InterPro" id="IPR041586">
    <property type="entry name" value="PsrA_TetR_C"/>
</dbReference>
<protein>
    <submittedName>
        <fullName evidence="4">Putative TetR family transcriptional regulator</fullName>
    </submittedName>
</protein>
<evidence type="ECO:0000313" key="4">
    <source>
        <dbReference type="EMBL" id="GAB17147.1"/>
    </source>
</evidence>
<dbReference type="eggNOG" id="COG1309">
    <property type="taxonomic scope" value="Bacteria"/>
</dbReference>
<dbReference type="EMBL" id="BAEH01000020">
    <property type="protein sequence ID" value="GAB17147.1"/>
    <property type="molecule type" value="Genomic_DNA"/>
</dbReference>
<dbReference type="InterPro" id="IPR001647">
    <property type="entry name" value="HTH_TetR"/>
</dbReference>
<dbReference type="SUPFAM" id="SSF46689">
    <property type="entry name" value="Homeodomain-like"/>
    <property type="match status" value="1"/>
</dbReference>
<keyword evidence="5" id="KW-1185">Reference proteome</keyword>
<feature type="domain" description="HTH tetR-type" evidence="2">
    <location>
        <begin position="22"/>
        <end position="69"/>
    </location>
</feature>
<evidence type="ECO:0000256" key="1">
    <source>
        <dbReference type="ARBA" id="ARBA00023125"/>
    </source>
</evidence>
<evidence type="ECO:0000259" key="2">
    <source>
        <dbReference type="Pfam" id="PF00440"/>
    </source>
</evidence>
<comment type="caution">
    <text evidence="4">The sequence shown here is derived from an EMBL/GenBank/DDBJ whole genome shotgun (WGS) entry which is preliminary data.</text>
</comment>
<proteinExistence type="predicted"/>
<keyword evidence="1" id="KW-0238">DNA-binding</keyword>
<dbReference type="InterPro" id="IPR009057">
    <property type="entry name" value="Homeodomain-like_sf"/>
</dbReference>
<dbReference type="AlphaFoldDB" id="H0QWE6"/>
<evidence type="ECO:0000313" key="5">
    <source>
        <dbReference type="Proteomes" id="UP000035034"/>
    </source>
</evidence>
<dbReference type="GO" id="GO:0003677">
    <property type="term" value="F:DNA binding"/>
    <property type="evidence" value="ECO:0007669"/>
    <property type="project" value="UniProtKB-KW"/>
</dbReference>
<feature type="domain" description="PsrA tetracyclin repressor-like C-terminal" evidence="3">
    <location>
        <begin position="100"/>
        <end position="195"/>
    </location>
</feature>
<name>H0QWE6_9ACTN</name>
<dbReference type="Pfam" id="PF17939">
    <property type="entry name" value="TetR_C_30"/>
    <property type="match status" value="1"/>
</dbReference>
<dbReference type="OrthoDB" id="2356263at2"/>
<evidence type="ECO:0000259" key="3">
    <source>
        <dbReference type="Pfam" id="PF17939"/>
    </source>
</evidence>